<dbReference type="HAMAP" id="MF_00360">
    <property type="entry name" value="Ribosomal_bS6"/>
    <property type="match status" value="1"/>
</dbReference>
<comment type="caution">
    <text evidence="8">The sequence shown here is derived from an EMBL/GenBank/DDBJ whole genome shotgun (WGS) entry which is preliminary data.</text>
</comment>
<dbReference type="PANTHER" id="PTHR21011">
    <property type="entry name" value="MITOCHONDRIAL 28S RIBOSOMAL PROTEIN S6"/>
    <property type="match status" value="1"/>
</dbReference>
<gene>
    <name evidence="6 8" type="primary">rpsF</name>
    <name evidence="8" type="ORF">P2G67_10075</name>
</gene>
<evidence type="ECO:0000256" key="2">
    <source>
        <dbReference type="ARBA" id="ARBA00022980"/>
    </source>
</evidence>
<evidence type="ECO:0000256" key="5">
    <source>
        <dbReference type="ARBA" id="ARBA00035294"/>
    </source>
</evidence>
<evidence type="ECO:0000256" key="1">
    <source>
        <dbReference type="ARBA" id="ARBA00009512"/>
    </source>
</evidence>
<evidence type="ECO:0000256" key="4">
    <source>
        <dbReference type="ARBA" id="ARBA00035104"/>
    </source>
</evidence>
<dbReference type="InterPro" id="IPR000529">
    <property type="entry name" value="Ribosomal_bS6"/>
</dbReference>
<name>A0ABT5YN57_9PROT</name>
<comment type="similarity">
    <text evidence="1 6">Belongs to the bacterial ribosomal protein bS6 family.</text>
</comment>
<feature type="compositionally biased region" description="Basic and acidic residues" evidence="7">
    <location>
        <begin position="108"/>
        <end position="133"/>
    </location>
</feature>
<organism evidence="8 9">
    <name type="scientific">Aquibaculum arenosum</name>
    <dbReference type="NCBI Taxonomy" id="3032591"/>
    <lineage>
        <taxon>Bacteria</taxon>
        <taxon>Pseudomonadati</taxon>
        <taxon>Pseudomonadota</taxon>
        <taxon>Alphaproteobacteria</taxon>
        <taxon>Rhodospirillales</taxon>
        <taxon>Rhodovibrionaceae</taxon>
        <taxon>Aquibaculum</taxon>
    </lineage>
</organism>
<dbReference type="SUPFAM" id="SSF54995">
    <property type="entry name" value="Ribosomal protein S6"/>
    <property type="match status" value="1"/>
</dbReference>
<comment type="function">
    <text evidence="4 6">Binds together with bS18 to 16S ribosomal RNA.</text>
</comment>
<feature type="region of interest" description="Disordered" evidence="7">
    <location>
        <begin position="97"/>
        <end position="133"/>
    </location>
</feature>
<dbReference type="Pfam" id="PF01250">
    <property type="entry name" value="Ribosomal_S6"/>
    <property type="match status" value="1"/>
</dbReference>
<sequence length="133" mass="15156">MAYYESVFIARQDISASQVEQLGDELAQVLQDQGGAIAKREYWGLKNLAYRMKKNRKGHYVLFSVEAPAPAIAEFERVMRYNEDVLRYLTVRVPELDPEPSAMMQSKHGRDDRGGRGGRGDGPRRDRGPRREG</sequence>
<dbReference type="Proteomes" id="UP001215503">
    <property type="component" value="Unassembled WGS sequence"/>
</dbReference>
<dbReference type="EMBL" id="JARHUD010000005">
    <property type="protein sequence ID" value="MDF2096322.1"/>
    <property type="molecule type" value="Genomic_DNA"/>
</dbReference>
<evidence type="ECO:0000256" key="6">
    <source>
        <dbReference type="HAMAP-Rule" id="MF_00360"/>
    </source>
</evidence>
<keyword evidence="9" id="KW-1185">Reference proteome</keyword>
<proteinExistence type="inferred from homology"/>
<dbReference type="NCBIfam" id="TIGR00166">
    <property type="entry name" value="S6"/>
    <property type="match status" value="1"/>
</dbReference>
<dbReference type="InterPro" id="IPR020814">
    <property type="entry name" value="Ribosomal_S6_plastid/chlpt"/>
</dbReference>
<keyword evidence="3 6" id="KW-0687">Ribonucleoprotein</keyword>
<protein>
    <recommendedName>
        <fullName evidence="5 6">Small ribosomal subunit protein bS6</fullName>
    </recommendedName>
</protein>
<dbReference type="RefSeq" id="WP_275822616.1">
    <property type="nucleotide sequence ID" value="NZ_JARHUD010000005.1"/>
</dbReference>
<evidence type="ECO:0000256" key="7">
    <source>
        <dbReference type="SAM" id="MobiDB-lite"/>
    </source>
</evidence>
<evidence type="ECO:0000256" key="3">
    <source>
        <dbReference type="ARBA" id="ARBA00023274"/>
    </source>
</evidence>
<dbReference type="Gene3D" id="3.30.70.60">
    <property type="match status" value="1"/>
</dbReference>
<keyword evidence="6" id="KW-0699">rRNA-binding</keyword>
<evidence type="ECO:0000313" key="9">
    <source>
        <dbReference type="Proteomes" id="UP001215503"/>
    </source>
</evidence>
<dbReference type="GO" id="GO:0005840">
    <property type="term" value="C:ribosome"/>
    <property type="evidence" value="ECO:0007669"/>
    <property type="project" value="UniProtKB-KW"/>
</dbReference>
<dbReference type="PANTHER" id="PTHR21011:SF1">
    <property type="entry name" value="SMALL RIBOSOMAL SUBUNIT PROTEIN BS6M"/>
    <property type="match status" value="1"/>
</dbReference>
<accession>A0ABT5YN57</accession>
<keyword evidence="2 6" id="KW-0689">Ribosomal protein</keyword>
<dbReference type="CDD" id="cd00473">
    <property type="entry name" value="bS6"/>
    <property type="match status" value="1"/>
</dbReference>
<dbReference type="InterPro" id="IPR035980">
    <property type="entry name" value="Ribosomal_bS6_sf"/>
</dbReference>
<keyword evidence="6" id="KW-0694">RNA-binding</keyword>
<reference evidence="8 9" key="1">
    <citation type="submission" date="2023-03" db="EMBL/GenBank/DDBJ databases">
        <title>Fodinicurvata sp. CAU 1616 isolated from sea sendiment.</title>
        <authorList>
            <person name="Kim W."/>
        </authorList>
    </citation>
    <scope>NUCLEOTIDE SEQUENCE [LARGE SCALE GENOMIC DNA]</scope>
    <source>
        <strain evidence="8 9">CAU 1616</strain>
    </source>
</reference>
<dbReference type="InterPro" id="IPR014717">
    <property type="entry name" value="Transl_elong_EF1B/ribsomal_bS6"/>
</dbReference>
<evidence type="ECO:0000313" key="8">
    <source>
        <dbReference type="EMBL" id="MDF2096322.1"/>
    </source>
</evidence>